<evidence type="ECO:0000256" key="2">
    <source>
        <dbReference type="ARBA" id="ARBA00022694"/>
    </source>
</evidence>
<dbReference type="InterPro" id="IPR041707">
    <property type="entry name" value="Pus3-like"/>
</dbReference>
<dbReference type="InterPro" id="IPR020094">
    <property type="entry name" value="TruA/RsuA/RluB/E/F_N"/>
</dbReference>
<evidence type="ECO:0000256" key="1">
    <source>
        <dbReference type="ARBA" id="ARBA00009375"/>
    </source>
</evidence>
<name>A0A5A9N5A3_9TELE</name>
<dbReference type="GO" id="GO:0005737">
    <property type="term" value="C:cytoplasm"/>
    <property type="evidence" value="ECO:0007669"/>
    <property type="project" value="TreeGrafter"/>
</dbReference>
<dbReference type="PANTHER" id="PTHR11142:SF5">
    <property type="entry name" value="TRNA PSEUDOURIDINE(38_39) SYNTHASE"/>
    <property type="match status" value="1"/>
</dbReference>
<dbReference type="CDD" id="cd02569">
    <property type="entry name" value="PseudoU_synth_ScPus3"/>
    <property type="match status" value="1"/>
</dbReference>
<dbReference type="InterPro" id="IPR020103">
    <property type="entry name" value="PsdUridine_synth_cat_dom_sf"/>
</dbReference>
<feature type="domain" description="Pseudouridine synthase I TruA alpha/beta" evidence="5">
    <location>
        <begin position="224"/>
        <end position="340"/>
    </location>
</feature>
<evidence type="ECO:0000259" key="5">
    <source>
        <dbReference type="Pfam" id="PF01416"/>
    </source>
</evidence>
<dbReference type="InterPro" id="IPR001406">
    <property type="entry name" value="PsdUridine_synth_TruA"/>
</dbReference>
<sequence>MAEKALLARVKALEDEVERLKAQLKAESVEERTETSPHPKPEVPNHQKDEEKRPKAKKRGAERPFDFSAHPSRHVALRLAYLGWQYQGFAVQENTDNTVEARLFEALLKTKLIQERQTSNYHRCGRTDKGVSAFAQVISIDLRSNQFGGGLGVTVPPGVEDKGKAVSNELPYVKMLNRVLSQDIRILQWAPVETGFSARFDCKSRTYRYYFPRGDLDVDLMAEAAKRYEGTHDFRNLCKMDVGNGVLQFQRTILSASIQPAKVEPTVSNDPHQLCVFQVQGLAFLYHQVRCMMAVLLLIGQKLESSEIMNQLMDVEKNPRKPQYSMAVDYPLVLYDCHFEGVSWRTDPEEENHVLNFLHQHWVQTAVKTQVLFGMIQGLQNNITGETSSLQCWLMEGTRQKKYRPLLDRPRCESLESRIQHFVKRGRLEQEEGENGEETTVFRGKRSKHSHLMTANQPQEQKHGAKTEDSPLQTL</sequence>
<comment type="similarity">
    <text evidence="1">Belongs to the tRNA pseudouridine synthase TruA family.</text>
</comment>
<feature type="region of interest" description="Disordered" evidence="4">
    <location>
        <begin position="426"/>
        <end position="475"/>
    </location>
</feature>
<dbReference type="GO" id="GO:0031119">
    <property type="term" value="P:tRNA pseudouridine synthesis"/>
    <property type="evidence" value="ECO:0007669"/>
    <property type="project" value="TreeGrafter"/>
</dbReference>
<gene>
    <name evidence="6" type="ORF">E1301_Tti017216</name>
</gene>
<keyword evidence="2" id="KW-0819">tRNA processing</keyword>
<dbReference type="GO" id="GO:1990481">
    <property type="term" value="P:mRNA pseudouridine synthesis"/>
    <property type="evidence" value="ECO:0007669"/>
    <property type="project" value="TreeGrafter"/>
</dbReference>
<dbReference type="SUPFAM" id="SSF55120">
    <property type="entry name" value="Pseudouridine synthase"/>
    <property type="match status" value="1"/>
</dbReference>
<dbReference type="AlphaFoldDB" id="A0A5A9N5A3"/>
<dbReference type="Gene3D" id="3.30.70.660">
    <property type="entry name" value="Pseudouridine synthase I, catalytic domain, C-terminal subdomain"/>
    <property type="match status" value="1"/>
</dbReference>
<reference evidence="6 7" key="1">
    <citation type="journal article" date="2019" name="Mol. Ecol. Resour.">
        <title>Chromosome-level genome assembly of Triplophysa tibetana, a fish adapted to the harsh high-altitude environment of the Tibetan Plateau.</title>
        <authorList>
            <person name="Yang X."/>
            <person name="Liu H."/>
            <person name="Ma Z."/>
            <person name="Zou Y."/>
            <person name="Zou M."/>
            <person name="Mao Y."/>
            <person name="Li X."/>
            <person name="Wang H."/>
            <person name="Chen T."/>
            <person name="Wang W."/>
            <person name="Yang R."/>
        </authorList>
    </citation>
    <scope>NUCLEOTIDE SEQUENCE [LARGE SCALE GENOMIC DNA]</scope>
    <source>
        <strain evidence="6">TTIB1903HZAU</strain>
        <tissue evidence="6">Muscle</tissue>
    </source>
</reference>
<comment type="caution">
    <text evidence="6">The sequence shown here is derived from an EMBL/GenBank/DDBJ whole genome shotgun (WGS) entry which is preliminary data.</text>
</comment>
<protein>
    <submittedName>
        <fullName evidence="6">tRNA pseudouridine(38/39) synthase</fullName>
    </submittedName>
</protein>
<dbReference type="GO" id="GO:0005634">
    <property type="term" value="C:nucleus"/>
    <property type="evidence" value="ECO:0007669"/>
    <property type="project" value="TreeGrafter"/>
</dbReference>
<evidence type="ECO:0000256" key="4">
    <source>
        <dbReference type="SAM" id="MobiDB-lite"/>
    </source>
</evidence>
<dbReference type="Proteomes" id="UP000324632">
    <property type="component" value="Chromosome 22"/>
</dbReference>
<feature type="compositionally biased region" description="Basic and acidic residues" evidence="4">
    <location>
        <begin position="27"/>
        <end position="65"/>
    </location>
</feature>
<dbReference type="EMBL" id="SOYY01000022">
    <property type="protein sequence ID" value="KAA0704513.1"/>
    <property type="molecule type" value="Genomic_DNA"/>
</dbReference>
<keyword evidence="7" id="KW-1185">Reference proteome</keyword>
<dbReference type="InterPro" id="IPR020095">
    <property type="entry name" value="PsdUridine_synth_TruA_C"/>
</dbReference>
<dbReference type="NCBIfam" id="TIGR00071">
    <property type="entry name" value="hisT_truA"/>
    <property type="match status" value="1"/>
</dbReference>
<organism evidence="6 7">
    <name type="scientific">Triplophysa tibetana</name>
    <dbReference type="NCBI Taxonomy" id="1572043"/>
    <lineage>
        <taxon>Eukaryota</taxon>
        <taxon>Metazoa</taxon>
        <taxon>Chordata</taxon>
        <taxon>Craniata</taxon>
        <taxon>Vertebrata</taxon>
        <taxon>Euteleostomi</taxon>
        <taxon>Actinopterygii</taxon>
        <taxon>Neopterygii</taxon>
        <taxon>Teleostei</taxon>
        <taxon>Ostariophysi</taxon>
        <taxon>Cypriniformes</taxon>
        <taxon>Nemacheilidae</taxon>
        <taxon>Triplophysa</taxon>
    </lineage>
</organism>
<dbReference type="PANTHER" id="PTHR11142">
    <property type="entry name" value="PSEUDOURIDYLATE SYNTHASE"/>
    <property type="match status" value="1"/>
</dbReference>
<dbReference type="Pfam" id="PF01416">
    <property type="entry name" value="PseudoU_synth_1"/>
    <property type="match status" value="1"/>
</dbReference>
<evidence type="ECO:0000313" key="7">
    <source>
        <dbReference type="Proteomes" id="UP000324632"/>
    </source>
</evidence>
<dbReference type="Gene3D" id="3.30.70.580">
    <property type="entry name" value="Pseudouridine synthase I, catalytic domain, N-terminal subdomain"/>
    <property type="match status" value="1"/>
</dbReference>
<evidence type="ECO:0000313" key="6">
    <source>
        <dbReference type="EMBL" id="KAA0704513.1"/>
    </source>
</evidence>
<dbReference type="GO" id="GO:0009982">
    <property type="term" value="F:pseudouridine synthase activity"/>
    <property type="evidence" value="ECO:0007669"/>
    <property type="project" value="InterPro"/>
</dbReference>
<proteinExistence type="inferred from homology"/>
<feature type="compositionally biased region" description="Basic and acidic residues" evidence="4">
    <location>
        <begin position="460"/>
        <end position="469"/>
    </location>
</feature>
<dbReference type="HAMAP" id="MF_00171">
    <property type="entry name" value="TruA"/>
    <property type="match status" value="1"/>
</dbReference>
<dbReference type="FunFam" id="3.30.70.580:FF:000007">
    <property type="entry name" value="tRNA pseudouridine synthase"/>
    <property type="match status" value="1"/>
</dbReference>
<dbReference type="InterPro" id="IPR020097">
    <property type="entry name" value="PsdUridine_synth_TruA_a/b_dom"/>
</dbReference>
<keyword evidence="3" id="KW-0413">Isomerase</keyword>
<feature type="region of interest" description="Disordered" evidence="4">
    <location>
        <begin position="24"/>
        <end position="67"/>
    </location>
</feature>
<evidence type="ECO:0000256" key="3">
    <source>
        <dbReference type="ARBA" id="ARBA00023235"/>
    </source>
</evidence>
<accession>A0A5A9N5A3</accession>
<dbReference type="OrthoDB" id="25767at2759"/>
<dbReference type="GO" id="GO:0003723">
    <property type="term" value="F:RNA binding"/>
    <property type="evidence" value="ECO:0007669"/>
    <property type="project" value="InterPro"/>
</dbReference>